<dbReference type="UniPathway" id="UPA00219"/>
<dbReference type="GO" id="GO:0046872">
    <property type="term" value="F:metal ion binding"/>
    <property type="evidence" value="ECO:0007669"/>
    <property type="project" value="UniProtKB-KW"/>
</dbReference>
<dbReference type="STRING" id="39841.SAMN05660836_02031"/>
<evidence type="ECO:0000256" key="4">
    <source>
        <dbReference type="ARBA" id="ARBA00012216"/>
    </source>
</evidence>
<evidence type="ECO:0000256" key="5">
    <source>
        <dbReference type="ARBA" id="ARBA00022490"/>
    </source>
</evidence>
<keyword evidence="7 16" id="KW-0547">Nucleotide-binding</keyword>
<dbReference type="PIRSF" id="PIRSF039102">
    <property type="entry name" value="Ddl/VanB"/>
    <property type="match status" value="1"/>
</dbReference>
<evidence type="ECO:0000313" key="19">
    <source>
        <dbReference type="Proteomes" id="UP000199611"/>
    </source>
</evidence>
<evidence type="ECO:0000259" key="17">
    <source>
        <dbReference type="PROSITE" id="PS50975"/>
    </source>
</evidence>
<sequence>MKKIIAVIAGGTSAEREVSLSSGNQVMAALDRGKYEVLFYDPATDLLKLAHDAGRIDAALIMLHGRGGEDGSMQGFLDVLGIPYQGSGVLGSALAMNKIVSKELYRSAGLPVAPYVVVSRHEPVSPKEIEDLLGFPVMVKPEQEGSSIGLSLVKSPTELEKALEKAFQYDDRCLVEKYLEGTEVTAAVLGNDPPTALPLVEIRPGKDFQFFDYTAKYQPGATEEICPAPLREELTKKAQEYAIKAHKVLCCRDYSRTDMILHDGEFYILETNTIPGMTATSLFPQAARAAGISFSELLDRLIDMALSRKKTG</sequence>
<dbReference type="Pfam" id="PF01820">
    <property type="entry name" value="Dala_Dala_lig_N"/>
    <property type="match status" value="2"/>
</dbReference>
<feature type="domain" description="ATP-grasp" evidence="17">
    <location>
        <begin position="102"/>
        <end position="303"/>
    </location>
</feature>
<dbReference type="Gene3D" id="3.30.470.20">
    <property type="entry name" value="ATP-grasp fold, B domain"/>
    <property type="match status" value="1"/>
</dbReference>
<dbReference type="PROSITE" id="PS00844">
    <property type="entry name" value="DALA_DALA_LIGASE_2"/>
    <property type="match status" value="1"/>
</dbReference>
<comment type="subcellular location">
    <subcellularLocation>
        <location evidence="2 13">Cytoplasm</location>
    </subcellularLocation>
</comment>
<organism evidence="18 19">
    <name type="scientific">Thermodesulforhabdus norvegica</name>
    <dbReference type="NCBI Taxonomy" id="39841"/>
    <lineage>
        <taxon>Bacteria</taxon>
        <taxon>Pseudomonadati</taxon>
        <taxon>Thermodesulfobacteriota</taxon>
        <taxon>Syntrophobacteria</taxon>
        <taxon>Syntrophobacterales</taxon>
        <taxon>Thermodesulforhabdaceae</taxon>
        <taxon>Thermodesulforhabdus</taxon>
    </lineage>
</organism>
<evidence type="ECO:0000256" key="7">
    <source>
        <dbReference type="ARBA" id="ARBA00022741"/>
    </source>
</evidence>
<dbReference type="RefSeq" id="WP_093395517.1">
    <property type="nucleotide sequence ID" value="NZ_FOUU01000007.1"/>
</dbReference>
<feature type="binding site" evidence="15">
    <location>
        <position position="270"/>
    </location>
    <ligand>
        <name>Mg(2+)</name>
        <dbReference type="ChEBI" id="CHEBI:18420"/>
        <label>1</label>
    </ligand>
</feature>
<dbReference type="OrthoDB" id="9813261at2"/>
<evidence type="ECO:0000256" key="14">
    <source>
        <dbReference type="PIRSR" id="PIRSR039102-1"/>
    </source>
</evidence>
<name>A0A1I4UXV8_9BACT</name>
<feature type="active site" evidence="14">
    <location>
        <position position="281"/>
    </location>
</feature>
<evidence type="ECO:0000256" key="9">
    <source>
        <dbReference type="ARBA" id="ARBA00022960"/>
    </source>
</evidence>
<dbReference type="HAMAP" id="MF_00047">
    <property type="entry name" value="Dala_Dala_lig"/>
    <property type="match status" value="1"/>
</dbReference>
<dbReference type="SUPFAM" id="SSF52440">
    <property type="entry name" value="PreATP-grasp domain"/>
    <property type="match status" value="1"/>
</dbReference>
<dbReference type="InterPro" id="IPR013815">
    <property type="entry name" value="ATP_grasp_subdomain_1"/>
</dbReference>
<dbReference type="GO" id="GO:0005737">
    <property type="term" value="C:cytoplasm"/>
    <property type="evidence" value="ECO:0007669"/>
    <property type="project" value="UniProtKB-SubCell"/>
</dbReference>
<dbReference type="NCBIfam" id="NF002528">
    <property type="entry name" value="PRK01966.1-4"/>
    <property type="match status" value="1"/>
</dbReference>
<dbReference type="InterPro" id="IPR011127">
    <property type="entry name" value="Dala_Dala_lig_N"/>
</dbReference>
<dbReference type="GO" id="GO:0008360">
    <property type="term" value="P:regulation of cell shape"/>
    <property type="evidence" value="ECO:0007669"/>
    <property type="project" value="UniProtKB-KW"/>
</dbReference>
<comment type="cofactor">
    <cofactor evidence="15">
        <name>Mg(2+)</name>
        <dbReference type="ChEBI" id="CHEBI:18420"/>
    </cofactor>
    <cofactor evidence="15">
        <name>Mn(2+)</name>
        <dbReference type="ChEBI" id="CHEBI:29035"/>
    </cofactor>
    <text evidence="15">Binds 2 magnesium or manganese ions per subunit.</text>
</comment>
<dbReference type="Gene3D" id="3.40.50.20">
    <property type="match status" value="1"/>
</dbReference>
<evidence type="ECO:0000256" key="6">
    <source>
        <dbReference type="ARBA" id="ARBA00022598"/>
    </source>
</evidence>
<evidence type="ECO:0000256" key="16">
    <source>
        <dbReference type="PROSITE-ProRule" id="PRU00409"/>
    </source>
</evidence>
<keyword evidence="11 13" id="KW-0961">Cell wall biogenesis/degradation</keyword>
<dbReference type="NCBIfam" id="NF002378">
    <property type="entry name" value="PRK01372.1"/>
    <property type="match status" value="1"/>
</dbReference>
<keyword evidence="6 13" id="KW-0436">Ligase</keyword>
<evidence type="ECO:0000256" key="1">
    <source>
        <dbReference type="ARBA" id="ARBA00001936"/>
    </source>
</evidence>
<keyword evidence="15" id="KW-0464">Manganese</keyword>
<keyword evidence="8 16" id="KW-0067">ATP-binding</keyword>
<dbReference type="AlphaFoldDB" id="A0A1I4UXV8"/>
<feature type="binding site" evidence="15">
    <location>
        <position position="272"/>
    </location>
    <ligand>
        <name>Mg(2+)</name>
        <dbReference type="ChEBI" id="CHEBI:18420"/>
        <label>2</label>
    </ligand>
</feature>
<dbReference type="PANTHER" id="PTHR23132">
    <property type="entry name" value="D-ALANINE--D-ALANINE LIGASE"/>
    <property type="match status" value="1"/>
</dbReference>
<comment type="similarity">
    <text evidence="3 13">Belongs to the D-alanine--D-alanine ligase family.</text>
</comment>
<comment type="cofactor">
    <cofactor evidence="1">
        <name>Mn(2+)</name>
        <dbReference type="ChEBI" id="CHEBI:29035"/>
    </cofactor>
</comment>
<gene>
    <name evidence="13" type="primary">ddl</name>
    <name evidence="18" type="ORF">SAMN05660836_02031</name>
</gene>
<dbReference type="Proteomes" id="UP000199611">
    <property type="component" value="Unassembled WGS sequence"/>
</dbReference>
<dbReference type="EC" id="6.3.2.4" evidence="4 13"/>
<reference evidence="18 19" key="1">
    <citation type="submission" date="2016-10" db="EMBL/GenBank/DDBJ databases">
        <authorList>
            <person name="de Groot N.N."/>
        </authorList>
    </citation>
    <scope>NUCLEOTIDE SEQUENCE [LARGE SCALE GENOMIC DNA]</scope>
    <source>
        <strain evidence="18 19">DSM 9990</strain>
    </source>
</reference>
<evidence type="ECO:0000256" key="2">
    <source>
        <dbReference type="ARBA" id="ARBA00004496"/>
    </source>
</evidence>
<comment type="pathway">
    <text evidence="13">Cell wall biogenesis; peptidoglycan biosynthesis.</text>
</comment>
<dbReference type="GO" id="GO:0008716">
    <property type="term" value="F:D-alanine-D-alanine ligase activity"/>
    <property type="evidence" value="ECO:0007669"/>
    <property type="project" value="UniProtKB-UniRule"/>
</dbReference>
<feature type="binding site" evidence="15">
    <location>
        <position position="270"/>
    </location>
    <ligand>
        <name>Mg(2+)</name>
        <dbReference type="ChEBI" id="CHEBI:18420"/>
        <label>2</label>
    </ligand>
</feature>
<dbReference type="InterPro" id="IPR011095">
    <property type="entry name" value="Dala_Dala_lig_C"/>
</dbReference>
<keyword evidence="15" id="KW-0479">Metal-binding</keyword>
<feature type="active site" evidence="14">
    <location>
        <position position="146"/>
    </location>
</feature>
<dbReference type="PROSITE" id="PS50975">
    <property type="entry name" value="ATP_GRASP"/>
    <property type="match status" value="1"/>
</dbReference>
<keyword evidence="9 13" id="KW-0133">Cell shape</keyword>
<evidence type="ECO:0000256" key="10">
    <source>
        <dbReference type="ARBA" id="ARBA00022984"/>
    </source>
</evidence>
<comment type="function">
    <text evidence="13">Cell wall formation.</text>
</comment>
<keyword evidence="10 13" id="KW-0573">Peptidoglycan synthesis</keyword>
<dbReference type="EMBL" id="FOUU01000007">
    <property type="protein sequence ID" value="SFM93756.1"/>
    <property type="molecule type" value="Genomic_DNA"/>
</dbReference>
<dbReference type="SUPFAM" id="SSF56059">
    <property type="entry name" value="Glutathione synthetase ATP-binding domain-like"/>
    <property type="match status" value="1"/>
</dbReference>
<evidence type="ECO:0000256" key="3">
    <source>
        <dbReference type="ARBA" id="ARBA00010871"/>
    </source>
</evidence>
<dbReference type="Gene3D" id="3.30.1490.20">
    <property type="entry name" value="ATP-grasp fold, A domain"/>
    <property type="match status" value="1"/>
</dbReference>
<proteinExistence type="inferred from homology"/>
<dbReference type="GO" id="GO:0009252">
    <property type="term" value="P:peptidoglycan biosynthetic process"/>
    <property type="evidence" value="ECO:0007669"/>
    <property type="project" value="UniProtKB-UniRule"/>
</dbReference>
<dbReference type="InterPro" id="IPR016185">
    <property type="entry name" value="PreATP-grasp_dom_sf"/>
</dbReference>
<dbReference type="PROSITE" id="PS00843">
    <property type="entry name" value="DALA_DALA_LIGASE_1"/>
    <property type="match status" value="1"/>
</dbReference>
<dbReference type="InterPro" id="IPR000291">
    <property type="entry name" value="D-Ala_lig_Van_CS"/>
</dbReference>
<feature type="active site" evidence="14">
    <location>
        <position position="15"/>
    </location>
</feature>
<evidence type="ECO:0000256" key="12">
    <source>
        <dbReference type="ARBA" id="ARBA00047614"/>
    </source>
</evidence>
<keyword evidence="15" id="KW-0460">Magnesium</keyword>
<feature type="binding site" evidence="15">
    <location>
        <position position="258"/>
    </location>
    <ligand>
        <name>Mg(2+)</name>
        <dbReference type="ChEBI" id="CHEBI:18420"/>
        <label>1</label>
    </ligand>
</feature>
<evidence type="ECO:0000256" key="15">
    <source>
        <dbReference type="PIRSR" id="PIRSR039102-3"/>
    </source>
</evidence>
<keyword evidence="19" id="KW-1185">Reference proteome</keyword>
<dbReference type="GO" id="GO:0005524">
    <property type="term" value="F:ATP binding"/>
    <property type="evidence" value="ECO:0007669"/>
    <property type="project" value="UniProtKB-UniRule"/>
</dbReference>
<evidence type="ECO:0000256" key="8">
    <source>
        <dbReference type="ARBA" id="ARBA00022840"/>
    </source>
</evidence>
<dbReference type="InterPro" id="IPR011761">
    <property type="entry name" value="ATP-grasp"/>
</dbReference>
<comment type="catalytic activity">
    <reaction evidence="12 13">
        <text>2 D-alanine + ATP = D-alanyl-D-alanine + ADP + phosphate + H(+)</text>
        <dbReference type="Rhea" id="RHEA:11224"/>
        <dbReference type="ChEBI" id="CHEBI:15378"/>
        <dbReference type="ChEBI" id="CHEBI:30616"/>
        <dbReference type="ChEBI" id="CHEBI:43474"/>
        <dbReference type="ChEBI" id="CHEBI:57416"/>
        <dbReference type="ChEBI" id="CHEBI:57822"/>
        <dbReference type="ChEBI" id="CHEBI:456216"/>
        <dbReference type="EC" id="6.3.2.4"/>
    </reaction>
</comment>
<evidence type="ECO:0000256" key="13">
    <source>
        <dbReference type="HAMAP-Rule" id="MF_00047"/>
    </source>
</evidence>
<dbReference type="GO" id="GO:0071555">
    <property type="term" value="P:cell wall organization"/>
    <property type="evidence" value="ECO:0007669"/>
    <property type="project" value="UniProtKB-KW"/>
</dbReference>
<dbReference type="PANTHER" id="PTHR23132:SF23">
    <property type="entry name" value="D-ALANINE--D-ALANINE LIGASE B"/>
    <property type="match status" value="1"/>
</dbReference>
<accession>A0A1I4UXV8</accession>
<evidence type="ECO:0000256" key="11">
    <source>
        <dbReference type="ARBA" id="ARBA00023316"/>
    </source>
</evidence>
<dbReference type="Pfam" id="PF07478">
    <property type="entry name" value="Dala_Dala_lig_C"/>
    <property type="match status" value="1"/>
</dbReference>
<dbReference type="NCBIfam" id="TIGR01205">
    <property type="entry name" value="D_ala_D_alaTIGR"/>
    <property type="match status" value="1"/>
</dbReference>
<keyword evidence="5 13" id="KW-0963">Cytoplasm</keyword>
<dbReference type="InterPro" id="IPR005905">
    <property type="entry name" value="D_ala_D_ala"/>
</dbReference>
<protein>
    <recommendedName>
        <fullName evidence="4 13">D-alanine--D-alanine ligase</fullName>
        <ecNumber evidence="4 13">6.3.2.4</ecNumber>
    </recommendedName>
    <alternativeName>
        <fullName evidence="13">D-Ala-D-Ala ligase</fullName>
    </alternativeName>
    <alternativeName>
        <fullName evidence="13">D-alanylalanine synthetase</fullName>
    </alternativeName>
</protein>
<evidence type="ECO:0000313" key="18">
    <source>
        <dbReference type="EMBL" id="SFM93756.1"/>
    </source>
</evidence>